<sequence length="186" mass="19932">MDTNDLYFANLYTPFHLQTTSTSSSGPHPRSSTSTTISGSVPLLPHPPTPSSSSSSLLSSPRYHPATTTAPPTPEPSSTLSSSLHDTLTPIRSGQRRPSLPLRMKRSIQDMSVSPRSPHMLPHSDGAGGGQHAAQRFFILKSLTNEDLDISVKSGVWATQPHNEPGLNRAFKLPLVCFFSGDSGDS</sequence>
<dbReference type="PANTHER" id="PTHR12357:SF3">
    <property type="entry name" value="YTH DOMAIN-CONTAINING PROTEIN 1"/>
    <property type="match status" value="1"/>
</dbReference>
<dbReference type="CDD" id="cd21134">
    <property type="entry name" value="YTH"/>
    <property type="match status" value="1"/>
</dbReference>
<evidence type="ECO:0000313" key="3">
    <source>
        <dbReference type="EMBL" id="RUS23596.1"/>
    </source>
</evidence>
<dbReference type="Pfam" id="PF04146">
    <property type="entry name" value="YTH"/>
    <property type="match status" value="1"/>
</dbReference>
<gene>
    <name evidence="3" type="ORF">BC938DRAFT_474902</name>
</gene>
<dbReference type="PANTHER" id="PTHR12357">
    <property type="entry name" value="YTH YT521-B HOMOLOGY DOMAIN-CONTAINING"/>
    <property type="match status" value="1"/>
</dbReference>
<evidence type="ECO:0000313" key="4">
    <source>
        <dbReference type="Proteomes" id="UP000274822"/>
    </source>
</evidence>
<organism evidence="3 4">
    <name type="scientific">Jimgerdemannia flammicorona</name>
    <dbReference type="NCBI Taxonomy" id="994334"/>
    <lineage>
        <taxon>Eukaryota</taxon>
        <taxon>Fungi</taxon>
        <taxon>Fungi incertae sedis</taxon>
        <taxon>Mucoromycota</taxon>
        <taxon>Mucoromycotina</taxon>
        <taxon>Endogonomycetes</taxon>
        <taxon>Endogonales</taxon>
        <taxon>Endogonaceae</taxon>
        <taxon>Jimgerdemannia</taxon>
    </lineage>
</organism>
<name>A0A433Q1F6_9FUNG</name>
<reference evidence="3 4" key="1">
    <citation type="journal article" date="2018" name="New Phytol.">
        <title>Phylogenomics of Endogonaceae and evolution of mycorrhizas within Mucoromycota.</title>
        <authorList>
            <person name="Chang Y."/>
            <person name="Desiro A."/>
            <person name="Na H."/>
            <person name="Sandor L."/>
            <person name="Lipzen A."/>
            <person name="Clum A."/>
            <person name="Barry K."/>
            <person name="Grigoriev I.V."/>
            <person name="Martin F.M."/>
            <person name="Stajich J.E."/>
            <person name="Smith M.E."/>
            <person name="Bonito G."/>
            <person name="Spatafora J.W."/>
        </authorList>
    </citation>
    <scope>NUCLEOTIDE SEQUENCE [LARGE SCALE GENOMIC DNA]</scope>
    <source>
        <strain evidence="3 4">AD002</strain>
    </source>
</reference>
<evidence type="ECO:0000256" key="1">
    <source>
        <dbReference type="SAM" id="MobiDB-lite"/>
    </source>
</evidence>
<dbReference type="EMBL" id="RBNJ01019256">
    <property type="protein sequence ID" value="RUS23596.1"/>
    <property type="molecule type" value="Genomic_DNA"/>
</dbReference>
<dbReference type="GO" id="GO:0005654">
    <property type="term" value="C:nucleoplasm"/>
    <property type="evidence" value="ECO:0007669"/>
    <property type="project" value="TreeGrafter"/>
</dbReference>
<dbReference type="InterPro" id="IPR045168">
    <property type="entry name" value="YTH_prot"/>
</dbReference>
<comment type="caution">
    <text evidence="3">The sequence shown here is derived from an EMBL/GenBank/DDBJ whole genome shotgun (WGS) entry which is preliminary data.</text>
</comment>
<accession>A0A433Q1F6</accession>
<dbReference type="GO" id="GO:1990247">
    <property type="term" value="F:N6-methyladenosine-containing RNA reader activity"/>
    <property type="evidence" value="ECO:0007669"/>
    <property type="project" value="TreeGrafter"/>
</dbReference>
<keyword evidence="4" id="KW-1185">Reference proteome</keyword>
<dbReference type="Proteomes" id="UP000274822">
    <property type="component" value="Unassembled WGS sequence"/>
</dbReference>
<proteinExistence type="predicted"/>
<dbReference type="GO" id="GO:0003729">
    <property type="term" value="F:mRNA binding"/>
    <property type="evidence" value="ECO:0007669"/>
    <property type="project" value="TreeGrafter"/>
</dbReference>
<dbReference type="InterPro" id="IPR007275">
    <property type="entry name" value="YTH_domain"/>
</dbReference>
<dbReference type="PROSITE" id="PS50882">
    <property type="entry name" value="YTH"/>
    <property type="match status" value="1"/>
</dbReference>
<feature type="compositionally biased region" description="Low complexity" evidence="1">
    <location>
        <begin position="19"/>
        <end position="43"/>
    </location>
</feature>
<feature type="domain" description="YTH" evidence="2">
    <location>
        <begin position="135"/>
        <end position="186"/>
    </location>
</feature>
<protein>
    <recommendedName>
        <fullName evidence="2">YTH domain-containing protein</fullName>
    </recommendedName>
</protein>
<feature type="compositionally biased region" description="Low complexity" evidence="1">
    <location>
        <begin position="51"/>
        <end position="84"/>
    </location>
</feature>
<dbReference type="GO" id="GO:0000381">
    <property type="term" value="P:regulation of alternative mRNA splicing, via spliceosome"/>
    <property type="evidence" value="ECO:0007669"/>
    <property type="project" value="TreeGrafter"/>
</dbReference>
<dbReference type="Gene3D" id="3.10.590.10">
    <property type="entry name" value="ph1033 like domains"/>
    <property type="match status" value="1"/>
</dbReference>
<feature type="region of interest" description="Disordered" evidence="1">
    <location>
        <begin position="19"/>
        <end position="103"/>
    </location>
</feature>
<dbReference type="AlphaFoldDB" id="A0A433Q1F6"/>
<dbReference type="GO" id="GO:0000398">
    <property type="term" value="P:mRNA splicing, via spliceosome"/>
    <property type="evidence" value="ECO:0007669"/>
    <property type="project" value="TreeGrafter"/>
</dbReference>
<evidence type="ECO:0000259" key="2">
    <source>
        <dbReference type="PROSITE" id="PS50882"/>
    </source>
</evidence>